<organism evidence="1 2">
    <name type="scientific">Blepharisma stoltei</name>
    <dbReference type="NCBI Taxonomy" id="1481888"/>
    <lineage>
        <taxon>Eukaryota</taxon>
        <taxon>Sar</taxon>
        <taxon>Alveolata</taxon>
        <taxon>Ciliophora</taxon>
        <taxon>Postciliodesmatophora</taxon>
        <taxon>Heterotrichea</taxon>
        <taxon>Heterotrichida</taxon>
        <taxon>Blepharismidae</taxon>
        <taxon>Blepharisma</taxon>
    </lineage>
</organism>
<dbReference type="EMBL" id="CAJZBQ010000047">
    <property type="protein sequence ID" value="CAG9328967.1"/>
    <property type="molecule type" value="Genomic_DNA"/>
</dbReference>
<evidence type="ECO:0000313" key="1">
    <source>
        <dbReference type="EMBL" id="CAG9328967.1"/>
    </source>
</evidence>
<keyword evidence="2" id="KW-1185">Reference proteome</keyword>
<protein>
    <submittedName>
        <fullName evidence="1">Uncharacterized protein</fullName>
    </submittedName>
</protein>
<evidence type="ECO:0000313" key="2">
    <source>
        <dbReference type="Proteomes" id="UP001162131"/>
    </source>
</evidence>
<name>A0AAU9JP04_9CILI</name>
<comment type="caution">
    <text evidence="1">The sequence shown here is derived from an EMBL/GenBank/DDBJ whole genome shotgun (WGS) entry which is preliminary data.</text>
</comment>
<dbReference type="AlphaFoldDB" id="A0AAU9JP04"/>
<reference evidence="1" key="1">
    <citation type="submission" date="2021-09" db="EMBL/GenBank/DDBJ databases">
        <authorList>
            <consortium name="AG Swart"/>
            <person name="Singh M."/>
            <person name="Singh A."/>
            <person name="Seah K."/>
            <person name="Emmerich C."/>
        </authorList>
    </citation>
    <scope>NUCLEOTIDE SEQUENCE</scope>
    <source>
        <strain evidence="1">ATCC30299</strain>
    </source>
</reference>
<dbReference type="Proteomes" id="UP001162131">
    <property type="component" value="Unassembled WGS sequence"/>
</dbReference>
<gene>
    <name evidence="1" type="ORF">BSTOLATCC_MIC47803</name>
</gene>
<accession>A0AAU9JP04</accession>
<sequence length="929" mass="109354">MLGSLEAVKDFFLKNRKIVSWWHQKAKEETLKYAKISEFKEEKYLEENIRLMIEDNDAGSISEFFRVIDCLSYNKKDILDFEDLEELLKSGYELSILSLLIKSPIENLEERFTNHIFRLLESNEIYDWMARSDPNISESLKVKEKIVSFATYFSFIIKYSKEKSNLIRELGEWNLIKTSELLMNCAKDTNECVDEFFFFSCDVLKLYNIEFNFLQEWELNILIDNICSWHTFSNALNLASHIKIKQSTIQKLCQIIYDSFYCCWNAVLDFYTSGEEVLKISHNYLRSRYISFKNERSIDMMKKNLEALLIYTTNINKVASTLFDEIELEEFISEEGVLDCFIKRVDNIINAQLTIQYPSISLLNAYFETLPSIKDKSLKRAMSDIPRLALYFYLKKMLQDTKIRNIMKYLKSFISQFEVTEILEKDKILKFFKATFSFMPEIQRDFNCYLNEDLIYRWRQKKRSIKQEAKSSLSNQNLRHQKLLIANAIGLAEDIMDIQINSTVQFNYLAVNEFEEFIDTYISIIRDKDVKKLFLFYKEISTYLEDFNFNKISYEDSKSRVTIAKYFICLIKNALTEVFKEYANKLKEKLQDSEDKVIDSIESETLETKNSLVIRDISFEEESSEEENFIWMIKRALVGDQQIIGDPFWNSFLISREDQKDKLEEFRSSFLHKMVFSDGDENFILRQYLASHLTRLFNGTLNKGNTEFFTEAMQVTIKLFFNRSETLDKTQKEELRKIIISPPVYGAFKYEKIWNENISDLVERAYFADIPRNFSGITVFGGTILLQQSLSEIDDFKSCARKITFIHEAAHAMRKYNEGSYNPEKKTPKSAAKDLVSGMPGNTYFQDDFKEHEKNEGGKIIENAIFGAYFTKINKLQIDYINDLENWEQDSESFKSCIGAKGRENSKSYELARGNHYFSGMRNDNCGNY</sequence>
<proteinExistence type="predicted"/>